<sequence>MADSSRKRWAGVGVLALGVAVAAVVSIVVISHRQSDPAIAAEAAAAASEVTEQDGSAKSALFIGDSYTMGPPSLPDLGYACLAATSMGWNCNLAVVPGTGFINGGPNHRLPQSAEGPESTSFYERIPSLRSRYDADVVVIDGGRNDVVYGAENVANSFVFTVEQVKAAWPKARIVVVAPWYLRDSALKATNNSGVAVPIADWLQKALRAKPDLKDVVFIDPNALGWIAGIDVAPLIGSDNVHPNAAGSRFLGDKLAATLAADGLGDTR</sequence>
<comment type="caution">
    <text evidence="2">The sequence shown here is derived from an EMBL/GenBank/DDBJ whole genome shotgun (WGS) entry which is preliminary data.</text>
</comment>
<reference evidence="2 3" key="1">
    <citation type="submission" date="2019-05" db="EMBL/GenBank/DDBJ databases">
        <authorList>
            <person name="Lee S.D."/>
        </authorList>
    </citation>
    <scope>NUCLEOTIDE SEQUENCE [LARGE SCALE GENOMIC DNA]</scope>
    <source>
        <strain evidence="2 3">YC2-7</strain>
    </source>
</reference>
<organism evidence="2 3">
    <name type="scientific">Antrihabitans stalactiti</name>
    <dbReference type="NCBI Taxonomy" id="2584121"/>
    <lineage>
        <taxon>Bacteria</taxon>
        <taxon>Bacillati</taxon>
        <taxon>Actinomycetota</taxon>
        <taxon>Actinomycetes</taxon>
        <taxon>Mycobacteriales</taxon>
        <taxon>Nocardiaceae</taxon>
        <taxon>Antrihabitans</taxon>
    </lineage>
</organism>
<dbReference type="InterPro" id="IPR036514">
    <property type="entry name" value="SGNH_hydro_sf"/>
</dbReference>
<keyword evidence="3" id="KW-1185">Reference proteome</keyword>
<dbReference type="CDD" id="cd00229">
    <property type="entry name" value="SGNH_hydrolase"/>
    <property type="match status" value="1"/>
</dbReference>
<dbReference type="Gene3D" id="3.40.50.1110">
    <property type="entry name" value="SGNH hydrolase"/>
    <property type="match status" value="1"/>
</dbReference>
<evidence type="ECO:0000313" key="3">
    <source>
        <dbReference type="Proteomes" id="UP000535543"/>
    </source>
</evidence>
<dbReference type="RefSeq" id="WP_169590939.1">
    <property type="nucleotide sequence ID" value="NZ_VCQU01000008.1"/>
</dbReference>
<feature type="domain" description="SGNH hydrolase-type esterase" evidence="1">
    <location>
        <begin position="62"/>
        <end position="249"/>
    </location>
</feature>
<dbReference type="EMBL" id="VCQU01000008">
    <property type="protein sequence ID" value="NMN97783.1"/>
    <property type="molecule type" value="Genomic_DNA"/>
</dbReference>
<accession>A0A848KFM4</accession>
<name>A0A848KFM4_9NOCA</name>
<dbReference type="GO" id="GO:0016787">
    <property type="term" value="F:hydrolase activity"/>
    <property type="evidence" value="ECO:0007669"/>
    <property type="project" value="UniProtKB-KW"/>
</dbReference>
<keyword evidence="2" id="KW-0378">Hydrolase</keyword>
<dbReference type="AlphaFoldDB" id="A0A848KFM4"/>
<dbReference type="Pfam" id="PF13472">
    <property type="entry name" value="Lipase_GDSL_2"/>
    <property type="match status" value="1"/>
</dbReference>
<evidence type="ECO:0000259" key="1">
    <source>
        <dbReference type="Pfam" id="PF13472"/>
    </source>
</evidence>
<gene>
    <name evidence="2" type="ORF">FGL95_22350</name>
</gene>
<protein>
    <submittedName>
        <fullName evidence="2">SGNH/GDSL hydrolase family protein</fullName>
    </submittedName>
</protein>
<dbReference type="Proteomes" id="UP000535543">
    <property type="component" value="Unassembled WGS sequence"/>
</dbReference>
<proteinExistence type="predicted"/>
<dbReference type="InterPro" id="IPR013830">
    <property type="entry name" value="SGNH_hydro"/>
</dbReference>
<reference evidence="2 3" key="2">
    <citation type="submission" date="2020-06" db="EMBL/GenBank/DDBJ databases">
        <title>Antribacter stalactiti gen. nov., sp. nov., a new member of the family Nacardiaceae isolated from a cave.</title>
        <authorList>
            <person name="Kim I.S."/>
        </authorList>
    </citation>
    <scope>NUCLEOTIDE SEQUENCE [LARGE SCALE GENOMIC DNA]</scope>
    <source>
        <strain evidence="2 3">YC2-7</strain>
    </source>
</reference>
<evidence type="ECO:0000313" key="2">
    <source>
        <dbReference type="EMBL" id="NMN97783.1"/>
    </source>
</evidence>
<dbReference type="SUPFAM" id="SSF52266">
    <property type="entry name" value="SGNH hydrolase"/>
    <property type="match status" value="1"/>
</dbReference>